<reference evidence="2 3" key="1">
    <citation type="submission" date="2018-02" db="EMBL/GenBank/DDBJ databases">
        <title>The genomes of Aspergillus section Nigri reveals drivers in fungal speciation.</title>
        <authorList>
            <consortium name="DOE Joint Genome Institute"/>
            <person name="Vesth T.C."/>
            <person name="Nybo J."/>
            <person name="Theobald S."/>
            <person name="Brandl J."/>
            <person name="Frisvad J.C."/>
            <person name="Nielsen K.F."/>
            <person name="Lyhne E.K."/>
            <person name="Kogle M.E."/>
            <person name="Kuo A."/>
            <person name="Riley R."/>
            <person name="Clum A."/>
            <person name="Nolan M."/>
            <person name="Lipzen A."/>
            <person name="Salamov A."/>
            <person name="Henrissat B."/>
            <person name="Wiebenga A."/>
            <person name="De vries R.P."/>
            <person name="Grigoriev I.V."/>
            <person name="Mortensen U.H."/>
            <person name="Andersen M.R."/>
            <person name="Baker S.E."/>
        </authorList>
    </citation>
    <scope>NUCLEOTIDE SEQUENCE [LARGE SCALE GENOMIC DNA]</scope>
    <source>
        <strain evidence="2 3">CBS 707.79</strain>
    </source>
</reference>
<dbReference type="EMBL" id="KZ826149">
    <property type="protein sequence ID" value="PYH87933.1"/>
    <property type="molecule type" value="Genomic_DNA"/>
</dbReference>
<feature type="compositionally biased region" description="Basic and acidic residues" evidence="1">
    <location>
        <begin position="1"/>
        <end position="16"/>
    </location>
</feature>
<dbReference type="VEuPathDB" id="FungiDB:BO71DRAFT_436245"/>
<organism evidence="2 3">
    <name type="scientific">Aspergillus ellipticus CBS 707.79</name>
    <dbReference type="NCBI Taxonomy" id="1448320"/>
    <lineage>
        <taxon>Eukaryota</taxon>
        <taxon>Fungi</taxon>
        <taxon>Dikarya</taxon>
        <taxon>Ascomycota</taxon>
        <taxon>Pezizomycotina</taxon>
        <taxon>Eurotiomycetes</taxon>
        <taxon>Eurotiomycetidae</taxon>
        <taxon>Eurotiales</taxon>
        <taxon>Aspergillaceae</taxon>
        <taxon>Aspergillus</taxon>
        <taxon>Aspergillus subgen. Circumdati</taxon>
    </lineage>
</organism>
<accession>A0A319DA49</accession>
<feature type="region of interest" description="Disordered" evidence="1">
    <location>
        <begin position="146"/>
        <end position="165"/>
    </location>
</feature>
<dbReference type="AlphaFoldDB" id="A0A319DA49"/>
<name>A0A319DA49_9EURO</name>
<gene>
    <name evidence="2" type="ORF">BO71DRAFT_436245</name>
</gene>
<proteinExistence type="predicted"/>
<feature type="region of interest" description="Disordered" evidence="1">
    <location>
        <begin position="84"/>
        <end position="110"/>
    </location>
</feature>
<evidence type="ECO:0000313" key="3">
    <source>
        <dbReference type="Proteomes" id="UP000247810"/>
    </source>
</evidence>
<feature type="region of interest" description="Disordered" evidence="1">
    <location>
        <begin position="1"/>
        <end position="31"/>
    </location>
</feature>
<sequence length="165" mass="18753">MPNQSHDGERMARDYSMKPLHRRSHVKPDQKGSLYGLMIQDYLQKHAARVSDASASAHRITLAPARYVSDSILVRIEMRLTPTHLLRPNSESEPPVPGSQQQQQCPSRRRNRMEIWDVGPPSRFTIHLPPELTHGIGTRGFQHSKFARGSRLQSPVSNQIPRPLV</sequence>
<evidence type="ECO:0000256" key="1">
    <source>
        <dbReference type="SAM" id="MobiDB-lite"/>
    </source>
</evidence>
<keyword evidence="3" id="KW-1185">Reference proteome</keyword>
<evidence type="ECO:0000313" key="2">
    <source>
        <dbReference type="EMBL" id="PYH87933.1"/>
    </source>
</evidence>
<protein>
    <submittedName>
        <fullName evidence="2">Uncharacterized protein</fullName>
    </submittedName>
</protein>
<dbReference type="Proteomes" id="UP000247810">
    <property type="component" value="Unassembled WGS sequence"/>
</dbReference>
<feature type="compositionally biased region" description="Polar residues" evidence="1">
    <location>
        <begin position="151"/>
        <end position="165"/>
    </location>
</feature>